<reference evidence="1 2" key="1">
    <citation type="submission" date="2020-08" db="EMBL/GenBank/DDBJ databases">
        <title>Genomic Encyclopedia of Type Strains, Phase III (KMG-III): the genomes of soil and plant-associated and newly described type strains.</title>
        <authorList>
            <person name="Whitman W."/>
        </authorList>
    </citation>
    <scope>NUCLEOTIDE SEQUENCE [LARGE SCALE GENOMIC DNA]</scope>
    <source>
        <strain evidence="1 2">CECT 8280</strain>
    </source>
</reference>
<dbReference type="EMBL" id="JACHXX010000015">
    <property type="protein sequence ID" value="MBB3166210.1"/>
    <property type="molecule type" value="Genomic_DNA"/>
</dbReference>
<dbReference type="Proteomes" id="UP000542811">
    <property type="component" value="Unassembled WGS sequence"/>
</dbReference>
<gene>
    <name evidence="1" type="ORF">FHS25_006726</name>
</gene>
<sequence length="39" mass="4293">MSVAVAEEGMTMVTHEMGFARKVAQRVVFMDAGGEILRH</sequence>
<evidence type="ECO:0000313" key="1">
    <source>
        <dbReference type="EMBL" id="MBB3166210.1"/>
    </source>
</evidence>
<organism evidence="1 2">
    <name type="scientific">Rhizobium laguerreae</name>
    <dbReference type="NCBI Taxonomy" id="1076926"/>
    <lineage>
        <taxon>Bacteria</taxon>
        <taxon>Pseudomonadati</taxon>
        <taxon>Pseudomonadota</taxon>
        <taxon>Alphaproteobacteria</taxon>
        <taxon>Hyphomicrobiales</taxon>
        <taxon>Rhizobiaceae</taxon>
        <taxon>Rhizobium/Agrobacterium group</taxon>
        <taxon>Rhizobium</taxon>
    </lineage>
</organism>
<accession>A0ABR6GIU8</accession>
<name>A0ABR6GIU8_9HYPH</name>
<comment type="caution">
    <text evidence="1">The sequence shown here is derived from an EMBL/GenBank/DDBJ whole genome shotgun (WGS) entry which is preliminary data.</text>
</comment>
<protein>
    <submittedName>
        <fullName evidence="1">ABC-type polar amino acid transport system ATPase subunit</fullName>
    </submittedName>
</protein>
<evidence type="ECO:0000313" key="2">
    <source>
        <dbReference type="Proteomes" id="UP000542811"/>
    </source>
</evidence>
<keyword evidence="2" id="KW-1185">Reference proteome</keyword>
<proteinExistence type="predicted"/>